<feature type="transmembrane region" description="Helical" evidence="1">
    <location>
        <begin position="72"/>
        <end position="91"/>
    </location>
</feature>
<gene>
    <name evidence="2" type="ORF">TJEJU_0065</name>
</gene>
<organism evidence="2 3">
    <name type="scientific">Tenacibaculum jejuense</name>
    <dbReference type="NCBI Taxonomy" id="584609"/>
    <lineage>
        <taxon>Bacteria</taxon>
        <taxon>Pseudomonadati</taxon>
        <taxon>Bacteroidota</taxon>
        <taxon>Flavobacteriia</taxon>
        <taxon>Flavobacteriales</taxon>
        <taxon>Flavobacteriaceae</taxon>
        <taxon>Tenacibaculum</taxon>
    </lineage>
</organism>
<keyword evidence="1" id="KW-1133">Transmembrane helix</keyword>
<dbReference type="AlphaFoldDB" id="A0A238U4A7"/>
<reference evidence="2 3" key="1">
    <citation type="submission" date="2017-07" db="EMBL/GenBank/DDBJ databases">
        <authorList>
            <person name="Sun Z.S."/>
            <person name="Albrecht U."/>
            <person name="Echele G."/>
            <person name="Lee C.C."/>
        </authorList>
    </citation>
    <scope>NUCLEOTIDE SEQUENCE [LARGE SCALE GENOMIC DNA]</scope>
    <source>
        <strain evidence="3">type strain: KCTC 22618</strain>
    </source>
</reference>
<evidence type="ECO:0000313" key="2">
    <source>
        <dbReference type="EMBL" id="SNR13875.1"/>
    </source>
</evidence>
<proteinExistence type="predicted"/>
<keyword evidence="3" id="KW-1185">Reference proteome</keyword>
<dbReference type="Proteomes" id="UP000215214">
    <property type="component" value="Chromosome TJEJU"/>
</dbReference>
<evidence type="ECO:0000313" key="3">
    <source>
        <dbReference type="Proteomes" id="UP000215214"/>
    </source>
</evidence>
<sequence length="95" mass="11312">MNPKINLYFRILILIFPFIPLILAVNERKDLESFVPPIFELTALGLFIFSNLYLLIELFIMKSKTLNIKIKYNIIFILLSNIVFILIVYLFDLWK</sequence>
<keyword evidence="1" id="KW-0812">Transmembrane</keyword>
<feature type="transmembrane region" description="Helical" evidence="1">
    <location>
        <begin position="38"/>
        <end position="60"/>
    </location>
</feature>
<evidence type="ECO:0000256" key="1">
    <source>
        <dbReference type="SAM" id="Phobius"/>
    </source>
</evidence>
<feature type="transmembrane region" description="Helical" evidence="1">
    <location>
        <begin position="7"/>
        <end position="26"/>
    </location>
</feature>
<dbReference type="EMBL" id="LT899436">
    <property type="protein sequence ID" value="SNR13875.1"/>
    <property type="molecule type" value="Genomic_DNA"/>
</dbReference>
<dbReference type="KEGG" id="tje:TJEJU_0065"/>
<accession>A0A238U4A7</accession>
<keyword evidence="1" id="KW-0472">Membrane</keyword>
<name>A0A238U4A7_9FLAO</name>
<protein>
    <submittedName>
        <fullName evidence="2">Uncharacterized protein</fullName>
    </submittedName>
</protein>